<dbReference type="EMBL" id="KQ085922">
    <property type="protein sequence ID" value="KLO15957.1"/>
    <property type="molecule type" value="Genomic_DNA"/>
</dbReference>
<dbReference type="InterPro" id="IPR032675">
    <property type="entry name" value="LRR_dom_sf"/>
</dbReference>
<dbReference type="InterPro" id="IPR036047">
    <property type="entry name" value="F-box-like_dom_sf"/>
</dbReference>
<dbReference type="InParanoid" id="A0A0H2RWI8"/>
<dbReference type="Proteomes" id="UP000053477">
    <property type="component" value="Unassembled WGS sequence"/>
</dbReference>
<sequence>MPLTGLLEKLHLNNGQGRENSTAPDNRSLLERFPQDILYTIFLACLPTNLASKKLLMESPLNFSLVCRSWRSVVLLYPSLWADFELHVCNSEEFDAGWVLKRLKRCLKLSKDALLTASLDVSNGVTQRMDRVVQCLLEEEHRWERIHITVLDNSIPWPIPSIQCQSSLRLLQLRGTARGEPGNDLSICIDGTESSNLRCVKAIGRFAFVASGDLPNLQHIEYIPVNLQGGGRFLSFLRSASSIVQLDMSLNIMPTSDPQTMVVLSRLEKLNLDCKGFRVDQASFFFNNISFPSLSTLKLRSCQISGNISTWIAIGEAYRRSNPPLQNAQFQAVAGSSTTSSWSDECVREFANLLRTMKQLTHLDVHGGLVTDTLLERLSLRDGMRAAICPELESLALGCPWLPFLSESPVIGLIKSRWEMKVQSFKLCLRCKMTQPHIGHVLEDDEILKCVNQGLELLVA</sequence>
<name>A0A0H2RWI8_9AGAM</name>
<organism evidence="1 2">
    <name type="scientific">Schizopora paradoxa</name>
    <dbReference type="NCBI Taxonomy" id="27342"/>
    <lineage>
        <taxon>Eukaryota</taxon>
        <taxon>Fungi</taxon>
        <taxon>Dikarya</taxon>
        <taxon>Basidiomycota</taxon>
        <taxon>Agaricomycotina</taxon>
        <taxon>Agaricomycetes</taxon>
        <taxon>Hymenochaetales</taxon>
        <taxon>Schizoporaceae</taxon>
        <taxon>Schizopora</taxon>
    </lineage>
</organism>
<proteinExistence type="predicted"/>
<dbReference type="Gene3D" id="1.20.1280.50">
    <property type="match status" value="1"/>
</dbReference>
<protein>
    <recommendedName>
        <fullName evidence="3">F-box domain-containing protein</fullName>
    </recommendedName>
</protein>
<dbReference type="SUPFAM" id="SSF81383">
    <property type="entry name" value="F-box domain"/>
    <property type="match status" value="1"/>
</dbReference>
<evidence type="ECO:0000313" key="1">
    <source>
        <dbReference type="EMBL" id="KLO15957.1"/>
    </source>
</evidence>
<gene>
    <name evidence="1" type="ORF">SCHPADRAFT_888124</name>
</gene>
<reference evidence="1 2" key="1">
    <citation type="submission" date="2015-04" db="EMBL/GenBank/DDBJ databases">
        <title>Complete genome sequence of Schizopora paradoxa KUC8140, a cosmopolitan wood degrader in East Asia.</title>
        <authorList>
            <consortium name="DOE Joint Genome Institute"/>
            <person name="Min B."/>
            <person name="Park H."/>
            <person name="Jang Y."/>
            <person name="Kim J.-J."/>
            <person name="Kim K.H."/>
            <person name="Pangilinan J."/>
            <person name="Lipzen A."/>
            <person name="Riley R."/>
            <person name="Grigoriev I.V."/>
            <person name="Spatafora J.W."/>
            <person name="Choi I.-G."/>
        </authorList>
    </citation>
    <scope>NUCLEOTIDE SEQUENCE [LARGE SCALE GENOMIC DNA]</scope>
    <source>
        <strain evidence="1 2">KUC8140</strain>
    </source>
</reference>
<accession>A0A0H2RWI8</accession>
<keyword evidence="2" id="KW-1185">Reference proteome</keyword>
<evidence type="ECO:0000313" key="2">
    <source>
        <dbReference type="Proteomes" id="UP000053477"/>
    </source>
</evidence>
<dbReference type="OrthoDB" id="3248197at2759"/>
<evidence type="ECO:0008006" key="3">
    <source>
        <dbReference type="Google" id="ProtNLM"/>
    </source>
</evidence>
<dbReference type="SUPFAM" id="SSF52047">
    <property type="entry name" value="RNI-like"/>
    <property type="match status" value="1"/>
</dbReference>
<dbReference type="AlphaFoldDB" id="A0A0H2RWI8"/>
<dbReference type="Gene3D" id="3.80.10.10">
    <property type="entry name" value="Ribonuclease Inhibitor"/>
    <property type="match status" value="1"/>
</dbReference>